<proteinExistence type="predicted"/>
<reference evidence="2 3" key="1">
    <citation type="submission" date="2014-07" db="EMBL/GenBank/DDBJ databases">
        <authorList>
            <person name="Wibberg Daniel"/>
        </authorList>
    </citation>
    <scope>NUCLEOTIDE SEQUENCE [LARGE SCALE GENOMIC DNA]</scope>
</reference>
<feature type="transmembrane region" description="Helical" evidence="1">
    <location>
        <begin position="34"/>
        <end position="55"/>
    </location>
</feature>
<evidence type="ECO:0008006" key="4">
    <source>
        <dbReference type="Google" id="ProtNLM"/>
    </source>
</evidence>
<keyword evidence="1" id="KW-0812">Transmembrane</keyword>
<dbReference type="AlphaFoldDB" id="A0A090IX76"/>
<dbReference type="Pfam" id="PF14007">
    <property type="entry name" value="YtpI"/>
    <property type="match status" value="1"/>
</dbReference>
<dbReference type="RefSeq" id="WP_051989124.1">
    <property type="nucleotide sequence ID" value="NZ_CCRF01000068.1"/>
</dbReference>
<evidence type="ECO:0000313" key="3">
    <source>
        <dbReference type="Proteomes" id="UP000040576"/>
    </source>
</evidence>
<name>A0A090IX76_9BACI</name>
<feature type="transmembrane region" description="Helical" evidence="1">
    <location>
        <begin position="61"/>
        <end position="81"/>
    </location>
</feature>
<evidence type="ECO:0000256" key="1">
    <source>
        <dbReference type="SAM" id="Phobius"/>
    </source>
</evidence>
<sequence length="113" mass="13297">MPVFVVIIVFSVIFYLYYKVKSFQAKTPIEKKWWNAKSSIALGLFVAVFGFNRLFITQTTVSIIIGILFIIVGTISIWTNFKAYKYYSPYVEQKKRIWKKVCKKPIDSTMYKN</sequence>
<gene>
    <name evidence="2" type="ORF">BT1A1_2474</name>
</gene>
<accession>A0A090IX76</accession>
<dbReference type="EMBL" id="CCRF01000068">
    <property type="protein sequence ID" value="CEE02292.1"/>
    <property type="molecule type" value="Genomic_DNA"/>
</dbReference>
<organism evidence="2 3">
    <name type="scientific">Caldibacillus thermoamylovorans</name>
    <dbReference type="NCBI Taxonomy" id="35841"/>
    <lineage>
        <taxon>Bacteria</taxon>
        <taxon>Bacillati</taxon>
        <taxon>Bacillota</taxon>
        <taxon>Bacilli</taxon>
        <taxon>Bacillales</taxon>
        <taxon>Bacillaceae</taxon>
        <taxon>Caldibacillus</taxon>
    </lineage>
</organism>
<keyword evidence="1" id="KW-0472">Membrane</keyword>
<dbReference type="InterPro" id="IPR025618">
    <property type="entry name" value="YtpI"/>
</dbReference>
<evidence type="ECO:0000313" key="2">
    <source>
        <dbReference type="EMBL" id="CEE02292.1"/>
    </source>
</evidence>
<feature type="transmembrane region" description="Helical" evidence="1">
    <location>
        <begin position="6"/>
        <end position="22"/>
    </location>
</feature>
<keyword evidence="1" id="KW-1133">Transmembrane helix</keyword>
<dbReference type="Proteomes" id="UP000040576">
    <property type="component" value="Unassembled WGS sequence"/>
</dbReference>
<keyword evidence="3" id="KW-1185">Reference proteome</keyword>
<protein>
    <recommendedName>
        <fullName evidence="4">YtpI-like protein</fullName>
    </recommendedName>
</protein>